<organism evidence="10 11">
    <name type="scientific">Chlorella vulgaris</name>
    <name type="common">Green alga</name>
    <dbReference type="NCBI Taxonomy" id="3077"/>
    <lineage>
        <taxon>Eukaryota</taxon>
        <taxon>Viridiplantae</taxon>
        <taxon>Chlorophyta</taxon>
        <taxon>core chlorophytes</taxon>
        <taxon>Trebouxiophyceae</taxon>
        <taxon>Chlorellales</taxon>
        <taxon>Chlorellaceae</taxon>
        <taxon>Chlorella clade</taxon>
        <taxon>Chlorella</taxon>
    </lineage>
</organism>
<sequence>MALAFMGKVLLIAVGLGIVSLEPPLLVLELLYTLGLYAILSFVMDGPAALFSAVIGMEVSPHFDAPWRSQSLADFWAKRWDLAAGNTLRDLVYEPVQQGRLVRVQSAAQPRSTRASAAAAHTQLRQRRALGSALSFLVSGAMHELQFGYMTGHWSGGLMMLFFVAQVPLLAVERRLGAALQQRGWRIPGALRAAATLGTLLLLSHISFWAACHRYGVTAAALASVRGVVAAGRQATSDVVHSGVSRLAAMTA</sequence>
<dbReference type="GO" id="GO:0008374">
    <property type="term" value="F:O-acyltransferase activity"/>
    <property type="evidence" value="ECO:0007669"/>
    <property type="project" value="InterPro"/>
</dbReference>
<dbReference type="Proteomes" id="UP001055712">
    <property type="component" value="Unassembled WGS sequence"/>
</dbReference>
<comment type="subcellular location">
    <subcellularLocation>
        <location evidence="1">Membrane</location>
        <topology evidence="1">Multi-pass membrane protein</topology>
    </subcellularLocation>
</comment>
<dbReference type="InterPro" id="IPR032805">
    <property type="entry name" value="Wax_synthase_dom"/>
</dbReference>
<evidence type="ECO:0000256" key="2">
    <source>
        <dbReference type="ARBA" id="ARBA00005179"/>
    </source>
</evidence>
<keyword evidence="7 8" id="KW-0472">Membrane</keyword>
<evidence type="ECO:0000256" key="3">
    <source>
        <dbReference type="ARBA" id="ARBA00007282"/>
    </source>
</evidence>
<name>A0A9D4TNK5_CHLVU</name>
<reference evidence="10" key="2">
    <citation type="submission" date="2020-11" db="EMBL/GenBank/DDBJ databases">
        <authorList>
            <person name="Cecchin M."/>
            <person name="Marcolungo L."/>
            <person name="Rossato M."/>
            <person name="Girolomoni L."/>
            <person name="Cosentino E."/>
            <person name="Cuine S."/>
            <person name="Li-Beisson Y."/>
            <person name="Delledonne M."/>
            <person name="Ballottari M."/>
        </authorList>
    </citation>
    <scope>NUCLEOTIDE SEQUENCE</scope>
    <source>
        <strain evidence="10">211/11P</strain>
        <tissue evidence="10">Whole cell</tissue>
    </source>
</reference>
<comment type="similarity">
    <text evidence="3">Belongs to the wax synthase family.</text>
</comment>
<keyword evidence="11" id="KW-1185">Reference proteome</keyword>
<evidence type="ECO:0000256" key="6">
    <source>
        <dbReference type="ARBA" id="ARBA00022989"/>
    </source>
</evidence>
<evidence type="ECO:0000256" key="1">
    <source>
        <dbReference type="ARBA" id="ARBA00004141"/>
    </source>
</evidence>
<dbReference type="OrthoDB" id="1077582at2759"/>
<accession>A0A9D4TNK5</accession>
<reference evidence="10" key="1">
    <citation type="journal article" date="2019" name="Plant J.">
        <title>Chlorella vulgaris genome assembly and annotation reveals the molecular basis for metabolic acclimation to high light conditions.</title>
        <authorList>
            <person name="Cecchin M."/>
            <person name="Marcolungo L."/>
            <person name="Rossato M."/>
            <person name="Girolomoni L."/>
            <person name="Cosentino E."/>
            <person name="Cuine S."/>
            <person name="Li-Beisson Y."/>
            <person name="Delledonne M."/>
            <person name="Ballottari M."/>
        </authorList>
    </citation>
    <scope>NUCLEOTIDE SEQUENCE</scope>
    <source>
        <strain evidence="10">211/11P</strain>
    </source>
</reference>
<keyword evidence="6 8" id="KW-1133">Transmembrane helix</keyword>
<comment type="caution">
    <text evidence="10">The sequence shown here is derived from an EMBL/GenBank/DDBJ whole genome shotgun (WGS) entry which is preliminary data.</text>
</comment>
<dbReference type="GO" id="GO:0016020">
    <property type="term" value="C:membrane"/>
    <property type="evidence" value="ECO:0007669"/>
    <property type="project" value="UniProtKB-SubCell"/>
</dbReference>
<keyword evidence="4" id="KW-0808">Transferase</keyword>
<evidence type="ECO:0000256" key="8">
    <source>
        <dbReference type="SAM" id="Phobius"/>
    </source>
</evidence>
<evidence type="ECO:0000313" key="11">
    <source>
        <dbReference type="Proteomes" id="UP001055712"/>
    </source>
</evidence>
<dbReference type="GO" id="GO:0006629">
    <property type="term" value="P:lipid metabolic process"/>
    <property type="evidence" value="ECO:0007669"/>
    <property type="project" value="InterPro"/>
</dbReference>
<dbReference type="AlphaFoldDB" id="A0A9D4TNK5"/>
<dbReference type="InterPro" id="IPR044851">
    <property type="entry name" value="Wax_synthase"/>
</dbReference>
<dbReference type="EMBL" id="SIDB01000007">
    <property type="protein sequence ID" value="KAI3430457.1"/>
    <property type="molecule type" value="Genomic_DNA"/>
</dbReference>
<keyword evidence="5 8" id="KW-0812">Transmembrane</keyword>
<feature type="transmembrane region" description="Helical" evidence="8">
    <location>
        <begin position="193"/>
        <end position="211"/>
    </location>
</feature>
<feature type="transmembrane region" description="Helical" evidence="8">
    <location>
        <begin position="31"/>
        <end position="55"/>
    </location>
</feature>
<comment type="pathway">
    <text evidence="2">Secondary metabolite biosynthesis.</text>
</comment>
<dbReference type="PANTHER" id="PTHR31595:SF57">
    <property type="entry name" value="OS04G0481900 PROTEIN"/>
    <property type="match status" value="1"/>
</dbReference>
<protein>
    <recommendedName>
        <fullName evidence="9">Wax synthase domain-containing protein</fullName>
    </recommendedName>
</protein>
<feature type="transmembrane region" description="Helical" evidence="8">
    <location>
        <begin position="153"/>
        <end position="172"/>
    </location>
</feature>
<evidence type="ECO:0000256" key="7">
    <source>
        <dbReference type="ARBA" id="ARBA00023136"/>
    </source>
</evidence>
<evidence type="ECO:0000256" key="5">
    <source>
        <dbReference type="ARBA" id="ARBA00022692"/>
    </source>
</evidence>
<gene>
    <name evidence="10" type="ORF">D9Q98_005052</name>
</gene>
<proteinExistence type="inferred from homology"/>
<evidence type="ECO:0000259" key="9">
    <source>
        <dbReference type="Pfam" id="PF13813"/>
    </source>
</evidence>
<feature type="domain" description="Wax synthase" evidence="9">
    <location>
        <begin position="60"/>
        <end position="164"/>
    </location>
</feature>
<dbReference type="Pfam" id="PF13813">
    <property type="entry name" value="MBOAT_2"/>
    <property type="match status" value="1"/>
</dbReference>
<evidence type="ECO:0000256" key="4">
    <source>
        <dbReference type="ARBA" id="ARBA00022679"/>
    </source>
</evidence>
<evidence type="ECO:0000313" key="10">
    <source>
        <dbReference type="EMBL" id="KAI3430457.1"/>
    </source>
</evidence>
<dbReference type="PANTHER" id="PTHR31595">
    <property type="entry name" value="LONG-CHAIN-ALCOHOL O-FATTY-ACYLTRANSFERASE 3-RELATED"/>
    <property type="match status" value="1"/>
</dbReference>